<dbReference type="EMBL" id="SJKD01000003">
    <property type="protein sequence ID" value="TCC49770.1"/>
    <property type="molecule type" value="Genomic_DNA"/>
</dbReference>
<sequence length="190" mass="20957">MAAEGRDHPREVVLRACAEHGQDTVIDWCIAFLTGEISGEDAYGADLPKLVAITGSANPGGWSEPVDPVNYYWIRVWAARVFLYVWRDDVVDALLVAVEDPAWRVREHVARITAKHELGQLADALVPDLSHELPRVRAAAARAIGAAGEAEHAEPLQELVDDPDPAVRAAAEAALARLEKRLDRRFERRT</sequence>
<dbReference type="Proteomes" id="UP000293342">
    <property type="component" value="Unassembled WGS sequence"/>
</dbReference>
<dbReference type="OrthoDB" id="3386844at2"/>
<protein>
    <recommendedName>
        <fullName evidence="3">HEAT repeat domain-containing protein</fullName>
    </recommendedName>
</protein>
<keyword evidence="2" id="KW-1185">Reference proteome</keyword>
<comment type="caution">
    <text evidence="1">The sequence shown here is derived from an EMBL/GenBank/DDBJ whole genome shotgun (WGS) entry which is preliminary data.</text>
</comment>
<dbReference type="AlphaFoldDB" id="A0A4R0JT61"/>
<dbReference type="InterPro" id="IPR011989">
    <property type="entry name" value="ARM-like"/>
</dbReference>
<dbReference type="RefSeq" id="WP_131514294.1">
    <property type="nucleotide sequence ID" value="NZ_SJKD01000003.1"/>
</dbReference>
<proteinExistence type="predicted"/>
<evidence type="ECO:0008006" key="3">
    <source>
        <dbReference type="Google" id="ProtNLM"/>
    </source>
</evidence>
<name>A0A4R0JT61_9ACTN</name>
<organism evidence="1 2">
    <name type="scientific">Kribbella capetownensis</name>
    <dbReference type="NCBI Taxonomy" id="1572659"/>
    <lineage>
        <taxon>Bacteria</taxon>
        <taxon>Bacillati</taxon>
        <taxon>Actinomycetota</taxon>
        <taxon>Actinomycetes</taxon>
        <taxon>Propionibacteriales</taxon>
        <taxon>Kribbellaceae</taxon>
        <taxon>Kribbella</taxon>
    </lineage>
</organism>
<evidence type="ECO:0000313" key="1">
    <source>
        <dbReference type="EMBL" id="TCC49770.1"/>
    </source>
</evidence>
<gene>
    <name evidence="1" type="ORF">E0H75_15705</name>
</gene>
<dbReference type="Pfam" id="PF13646">
    <property type="entry name" value="HEAT_2"/>
    <property type="match status" value="1"/>
</dbReference>
<dbReference type="Gene3D" id="1.25.10.10">
    <property type="entry name" value="Leucine-rich Repeat Variant"/>
    <property type="match status" value="1"/>
</dbReference>
<reference evidence="1 2" key="1">
    <citation type="submission" date="2019-02" db="EMBL/GenBank/DDBJ databases">
        <title>Kribbella capetownensis sp. nov. and Kribbella speibonae sp. nov., isolated from soil.</title>
        <authorList>
            <person name="Curtis S.M."/>
            <person name="Norton I."/>
            <person name="Everest G.J."/>
            <person name="Meyers P.R."/>
        </authorList>
    </citation>
    <scope>NUCLEOTIDE SEQUENCE [LARGE SCALE GENOMIC DNA]</scope>
    <source>
        <strain evidence="1 2">YM53</strain>
    </source>
</reference>
<dbReference type="InterPro" id="IPR016024">
    <property type="entry name" value="ARM-type_fold"/>
</dbReference>
<evidence type="ECO:0000313" key="2">
    <source>
        <dbReference type="Proteomes" id="UP000293342"/>
    </source>
</evidence>
<dbReference type="SUPFAM" id="SSF48371">
    <property type="entry name" value="ARM repeat"/>
    <property type="match status" value="1"/>
</dbReference>
<accession>A0A4R0JT61</accession>